<dbReference type="InterPro" id="IPR011029">
    <property type="entry name" value="DEATH-like_dom_sf"/>
</dbReference>
<evidence type="ECO:0000256" key="1">
    <source>
        <dbReference type="SAM" id="MobiDB-lite"/>
    </source>
</evidence>
<feature type="domain" description="Death" evidence="2">
    <location>
        <begin position="138"/>
        <end position="214"/>
    </location>
</feature>
<keyword evidence="4" id="KW-1185">Reference proteome</keyword>
<evidence type="ECO:0000313" key="4">
    <source>
        <dbReference type="Proteomes" id="UP001249851"/>
    </source>
</evidence>
<dbReference type="InterPro" id="IPR000488">
    <property type="entry name" value="Death_dom"/>
</dbReference>
<dbReference type="PROSITE" id="PS50017">
    <property type="entry name" value="DEATH_DOMAIN"/>
    <property type="match status" value="1"/>
</dbReference>
<dbReference type="Proteomes" id="UP001249851">
    <property type="component" value="Unassembled WGS sequence"/>
</dbReference>
<gene>
    <name evidence="3" type="ORF">P5673_032829</name>
</gene>
<dbReference type="CDD" id="cd01670">
    <property type="entry name" value="Death"/>
    <property type="match status" value="1"/>
</dbReference>
<dbReference type="GO" id="GO:0007165">
    <property type="term" value="P:signal transduction"/>
    <property type="evidence" value="ECO:0007669"/>
    <property type="project" value="InterPro"/>
</dbReference>
<feature type="compositionally biased region" description="Polar residues" evidence="1">
    <location>
        <begin position="474"/>
        <end position="485"/>
    </location>
</feature>
<dbReference type="Pfam" id="PF00531">
    <property type="entry name" value="Death"/>
    <property type="match status" value="1"/>
</dbReference>
<proteinExistence type="predicted"/>
<evidence type="ECO:0000259" key="2">
    <source>
        <dbReference type="PROSITE" id="PS50017"/>
    </source>
</evidence>
<protein>
    <recommendedName>
        <fullName evidence="2">Death domain-containing protein</fullName>
    </recommendedName>
</protein>
<reference evidence="3" key="1">
    <citation type="journal article" date="2023" name="G3 (Bethesda)">
        <title>Whole genome assembly and annotation of the endangered Caribbean coral Acropora cervicornis.</title>
        <authorList>
            <person name="Selwyn J.D."/>
            <person name="Vollmer S.V."/>
        </authorList>
    </citation>
    <scope>NUCLEOTIDE SEQUENCE</scope>
    <source>
        <strain evidence="3">K2</strain>
    </source>
</reference>
<name>A0AAD9PR37_ACRCE</name>
<sequence>MSSAGEIVASSTPNVCLIPGEVIENGFQNVQKYTHWMLHPRQRRPISVDDAPLAEALLSAESPESFDNNNNFSGVLLCSLGSSSSSLACCETESGMISLTPDASTLSHAPKRRLFSSHEVSSPSIQPLPCLEGHFIEISEDIGSAWKKLGQVLLKRECLLNNIDTDFSGVGEKAHQLLLKWKEDNGSAATLQALFKSLLQIKRFDVARKLMKLEPSLCSLSHLLDNVIESGSKLYNHTSSLNPDNLEIVKVLQSRDEKVFLCLESGTSERFVLKQVEDEGSSFNVRKCIDCNALKQQSKHLRKTDEFMKDLQMKHKMVTDLIGVIQQLQDHLSTQHQAISEQQFSCSCNCEQYTMKQDLVQKELTLLHHELKRMIGSNRRISISGIPAERIFNLATRTYSVCEEHREMHMQSRNRRSLCQHPEDSSDTDESEIIQGSLLCVLNVIIVVGRRRKVTQSMKVKQNPGNNKLKLTKSRSNPLSSNQSELSHRHSYSLAQENPVRLPSLHTPGDWSGVPPFKMCSDFKIPAPAAKKADCYNESKSLLTRCPPAPQIHQATNSVILNHRLLSVQWLKGVESDDGPDEIFI</sequence>
<dbReference type="SUPFAM" id="SSF47986">
    <property type="entry name" value="DEATH domain"/>
    <property type="match status" value="1"/>
</dbReference>
<dbReference type="AlphaFoldDB" id="A0AAD9PR37"/>
<comment type="caution">
    <text evidence="3">The sequence shown here is derived from an EMBL/GenBank/DDBJ whole genome shotgun (WGS) entry which is preliminary data.</text>
</comment>
<dbReference type="EMBL" id="JARQWQ010000194">
    <property type="protein sequence ID" value="KAK2547300.1"/>
    <property type="molecule type" value="Genomic_DNA"/>
</dbReference>
<dbReference type="Gene3D" id="1.10.533.10">
    <property type="entry name" value="Death Domain, Fas"/>
    <property type="match status" value="1"/>
</dbReference>
<feature type="region of interest" description="Disordered" evidence="1">
    <location>
        <begin position="455"/>
        <end position="493"/>
    </location>
</feature>
<accession>A0AAD9PR37</accession>
<dbReference type="SMART" id="SM00005">
    <property type="entry name" value="DEATH"/>
    <property type="match status" value="1"/>
</dbReference>
<organism evidence="3 4">
    <name type="scientific">Acropora cervicornis</name>
    <name type="common">Staghorn coral</name>
    <dbReference type="NCBI Taxonomy" id="6130"/>
    <lineage>
        <taxon>Eukaryota</taxon>
        <taxon>Metazoa</taxon>
        <taxon>Cnidaria</taxon>
        <taxon>Anthozoa</taxon>
        <taxon>Hexacorallia</taxon>
        <taxon>Scleractinia</taxon>
        <taxon>Astrocoeniina</taxon>
        <taxon>Acroporidae</taxon>
        <taxon>Acropora</taxon>
    </lineage>
</organism>
<feature type="compositionally biased region" description="Polar residues" evidence="1">
    <location>
        <begin position="455"/>
        <end position="466"/>
    </location>
</feature>
<evidence type="ECO:0000313" key="3">
    <source>
        <dbReference type="EMBL" id="KAK2547300.1"/>
    </source>
</evidence>
<reference evidence="3" key="2">
    <citation type="journal article" date="2023" name="Science">
        <title>Genomic signatures of disease resistance in endangered staghorn corals.</title>
        <authorList>
            <person name="Vollmer S.V."/>
            <person name="Selwyn J.D."/>
            <person name="Despard B.A."/>
            <person name="Roesel C.L."/>
        </authorList>
    </citation>
    <scope>NUCLEOTIDE SEQUENCE</scope>
    <source>
        <strain evidence="3">K2</strain>
    </source>
</reference>